<reference evidence="2" key="1">
    <citation type="submission" date="2020-07" db="EMBL/GenBank/DDBJ databases">
        <title>The High-quality genome of the commercially important snow crab, Chionoecetes opilio.</title>
        <authorList>
            <person name="Jeong J.-H."/>
            <person name="Ryu S."/>
        </authorList>
    </citation>
    <scope>NUCLEOTIDE SEQUENCE</scope>
    <source>
        <strain evidence="2">MADBK_172401_WGS</strain>
        <tissue evidence="2">Digestive gland</tissue>
    </source>
</reference>
<feature type="compositionally biased region" description="Basic and acidic residues" evidence="1">
    <location>
        <begin position="150"/>
        <end position="167"/>
    </location>
</feature>
<feature type="compositionally biased region" description="Basic residues" evidence="1">
    <location>
        <begin position="1"/>
        <end position="12"/>
    </location>
</feature>
<sequence length="331" mass="35371">MLGSLRRKKKSKKEAASEAAAPRSFTDPARQIFHELRAGVQGGGLRGLASSLQGSPRSPRRHPPGGTAPPSLQSSPVPARRDAPSQQQEATPAVLVTPAGFVAPAAPAASLPPASGSPCLTRRRHLSQEHLRPSPRGSPVMGRRAVRVKGGEARVGGLRDREGKDAEGLSQPGTKHLPVSRFRSSAAADLRVPVRGPSATHLGLLTFSFDLFPRASCDPRDLRSSTLSCHPAGRRPAAERLSGARRGKKQPGDQPASQHIVRRLIKNKTVVTRKSGIGHTPPPGVYRLTQMAAGPRPLPRSSQTAAPSFTLPALRTWLLCRSEDYYGRGWK</sequence>
<feature type="region of interest" description="Disordered" evidence="1">
    <location>
        <begin position="1"/>
        <end position="96"/>
    </location>
</feature>
<dbReference type="Proteomes" id="UP000770661">
    <property type="component" value="Unassembled WGS sequence"/>
</dbReference>
<feature type="region of interest" description="Disordered" evidence="1">
    <location>
        <begin position="227"/>
        <end position="257"/>
    </location>
</feature>
<dbReference type="AlphaFoldDB" id="A0A8J4XUR8"/>
<evidence type="ECO:0000313" key="2">
    <source>
        <dbReference type="EMBL" id="KAG0715193.1"/>
    </source>
</evidence>
<name>A0A8J4XUR8_CHIOP</name>
<keyword evidence="3" id="KW-1185">Reference proteome</keyword>
<feature type="region of interest" description="Disordered" evidence="1">
    <location>
        <begin position="150"/>
        <end position="177"/>
    </location>
</feature>
<comment type="caution">
    <text evidence="2">The sequence shown here is derived from an EMBL/GenBank/DDBJ whole genome shotgun (WGS) entry which is preliminary data.</text>
</comment>
<dbReference type="EMBL" id="JACEEZ010019935">
    <property type="protein sequence ID" value="KAG0715193.1"/>
    <property type="molecule type" value="Genomic_DNA"/>
</dbReference>
<gene>
    <name evidence="2" type="ORF">GWK47_012519</name>
</gene>
<proteinExistence type="predicted"/>
<accession>A0A8J4XUR8</accession>
<evidence type="ECO:0000256" key="1">
    <source>
        <dbReference type="SAM" id="MobiDB-lite"/>
    </source>
</evidence>
<organism evidence="2 3">
    <name type="scientific">Chionoecetes opilio</name>
    <name type="common">Atlantic snow crab</name>
    <name type="synonym">Cancer opilio</name>
    <dbReference type="NCBI Taxonomy" id="41210"/>
    <lineage>
        <taxon>Eukaryota</taxon>
        <taxon>Metazoa</taxon>
        <taxon>Ecdysozoa</taxon>
        <taxon>Arthropoda</taxon>
        <taxon>Crustacea</taxon>
        <taxon>Multicrustacea</taxon>
        <taxon>Malacostraca</taxon>
        <taxon>Eumalacostraca</taxon>
        <taxon>Eucarida</taxon>
        <taxon>Decapoda</taxon>
        <taxon>Pleocyemata</taxon>
        <taxon>Brachyura</taxon>
        <taxon>Eubrachyura</taxon>
        <taxon>Majoidea</taxon>
        <taxon>Majidae</taxon>
        <taxon>Chionoecetes</taxon>
    </lineage>
</organism>
<evidence type="ECO:0000313" key="3">
    <source>
        <dbReference type="Proteomes" id="UP000770661"/>
    </source>
</evidence>
<protein>
    <submittedName>
        <fullName evidence="2">Uncharacterized protein</fullName>
    </submittedName>
</protein>